<keyword evidence="2" id="KW-1185">Reference proteome</keyword>
<proteinExistence type="predicted"/>
<gene>
    <name evidence="1" type="ORF">BKP37_12790</name>
</gene>
<name>A0A1S2LKT3_9BACI</name>
<organism evidence="1 2">
    <name type="scientific">Anaerobacillus alkalilacustris</name>
    <dbReference type="NCBI Taxonomy" id="393763"/>
    <lineage>
        <taxon>Bacteria</taxon>
        <taxon>Bacillati</taxon>
        <taxon>Bacillota</taxon>
        <taxon>Bacilli</taxon>
        <taxon>Bacillales</taxon>
        <taxon>Bacillaceae</taxon>
        <taxon>Anaerobacillus</taxon>
    </lineage>
</organism>
<evidence type="ECO:0000313" key="2">
    <source>
        <dbReference type="Proteomes" id="UP000179524"/>
    </source>
</evidence>
<reference evidence="1 2" key="1">
    <citation type="submission" date="2016-10" db="EMBL/GenBank/DDBJ databases">
        <title>Draft genome sequences of four alkaliphilic bacteria belonging to the Anaerobacillus genus.</title>
        <authorList>
            <person name="Bassil N.M."/>
            <person name="Lloyd J.R."/>
        </authorList>
    </citation>
    <scope>NUCLEOTIDE SEQUENCE [LARGE SCALE GENOMIC DNA]</scope>
    <source>
        <strain evidence="1 2">DSM 18345</strain>
    </source>
</reference>
<sequence>MKDLGGQLQRWCKQHGMEFSKKESMEKEKKLEGKFSRNDIIELMGTNRRVYRRGKGGALKQ</sequence>
<evidence type="ECO:0000313" key="1">
    <source>
        <dbReference type="EMBL" id="OIJ12673.1"/>
    </source>
</evidence>
<dbReference type="Proteomes" id="UP000179524">
    <property type="component" value="Unassembled WGS sequence"/>
</dbReference>
<accession>A0A1S2LKT3</accession>
<dbReference type="EMBL" id="MLQR01000030">
    <property type="protein sequence ID" value="OIJ12673.1"/>
    <property type="molecule type" value="Genomic_DNA"/>
</dbReference>
<protein>
    <submittedName>
        <fullName evidence="1">Uncharacterized protein</fullName>
    </submittedName>
</protein>
<dbReference type="RefSeq" id="WP_071309993.1">
    <property type="nucleotide sequence ID" value="NZ_MLQR01000030.1"/>
</dbReference>
<dbReference type="AlphaFoldDB" id="A0A1S2LKT3"/>
<comment type="caution">
    <text evidence="1">The sequence shown here is derived from an EMBL/GenBank/DDBJ whole genome shotgun (WGS) entry which is preliminary data.</text>
</comment>